<dbReference type="InterPro" id="IPR002110">
    <property type="entry name" value="Ankyrin_rpt"/>
</dbReference>
<dbReference type="Pfam" id="PF00536">
    <property type="entry name" value="SAM_1"/>
    <property type="match status" value="1"/>
</dbReference>
<proteinExistence type="predicted"/>
<feature type="repeat" description="ANK" evidence="3">
    <location>
        <begin position="77"/>
        <end position="109"/>
    </location>
</feature>
<comment type="caution">
    <text evidence="5">The sequence shown here is derived from an EMBL/GenBank/DDBJ whole genome shotgun (WGS) entry which is preliminary data.</text>
</comment>
<dbReference type="PROSITE" id="PS50088">
    <property type="entry name" value="ANK_REPEAT"/>
    <property type="match status" value="3"/>
</dbReference>
<organism evidence="5 6">
    <name type="scientific">Achlya hypogyna</name>
    <name type="common">Oomycete</name>
    <name type="synonym">Protoachlya hypogyna</name>
    <dbReference type="NCBI Taxonomy" id="1202772"/>
    <lineage>
        <taxon>Eukaryota</taxon>
        <taxon>Sar</taxon>
        <taxon>Stramenopiles</taxon>
        <taxon>Oomycota</taxon>
        <taxon>Saprolegniomycetes</taxon>
        <taxon>Saprolegniales</taxon>
        <taxon>Achlyaceae</taxon>
        <taxon>Achlya</taxon>
    </lineage>
</organism>
<evidence type="ECO:0000259" key="4">
    <source>
        <dbReference type="PROSITE" id="PS50105"/>
    </source>
</evidence>
<dbReference type="InterPro" id="IPR036770">
    <property type="entry name" value="Ankyrin_rpt-contain_sf"/>
</dbReference>
<evidence type="ECO:0000313" key="5">
    <source>
        <dbReference type="EMBL" id="OQS00499.1"/>
    </source>
</evidence>
<evidence type="ECO:0000313" key="6">
    <source>
        <dbReference type="Proteomes" id="UP000243579"/>
    </source>
</evidence>
<dbReference type="AlphaFoldDB" id="A0A1V9ZR91"/>
<dbReference type="SUPFAM" id="SSF47769">
    <property type="entry name" value="SAM/Pointed domain"/>
    <property type="match status" value="1"/>
</dbReference>
<evidence type="ECO:0000256" key="2">
    <source>
        <dbReference type="ARBA" id="ARBA00023043"/>
    </source>
</evidence>
<dbReference type="Gene3D" id="1.10.150.50">
    <property type="entry name" value="Transcription Factor, Ets-1"/>
    <property type="match status" value="1"/>
</dbReference>
<dbReference type="InterPro" id="IPR050776">
    <property type="entry name" value="Ank_Repeat/CDKN_Inhibitor"/>
</dbReference>
<evidence type="ECO:0000256" key="3">
    <source>
        <dbReference type="PROSITE-ProRule" id="PRU00023"/>
    </source>
</evidence>
<dbReference type="EMBL" id="JNBR01000030">
    <property type="protein sequence ID" value="OQS00499.1"/>
    <property type="molecule type" value="Genomic_DNA"/>
</dbReference>
<name>A0A1V9ZR91_ACHHY</name>
<accession>A0A1V9ZR91</accession>
<dbReference type="InterPro" id="IPR013761">
    <property type="entry name" value="SAM/pointed_sf"/>
</dbReference>
<dbReference type="CDD" id="cd09487">
    <property type="entry name" value="SAM_superfamily"/>
    <property type="match status" value="1"/>
</dbReference>
<reference evidence="5 6" key="1">
    <citation type="journal article" date="2014" name="Genome Biol. Evol.">
        <title>The secreted proteins of Achlya hypogyna and Thraustotheca clavata identify the ancestral oomycete secretome and reveal gene acquisitions by horizontal gene transfer.</title>
        <authorList>
            <person name="Misner I."/>
            <person name="Blouin N."/>
            <person name="Leonard G."/>
            <person name="Richards T.A."/>
            <person name="Lane C.E."/>
        </authorList>
    </citation>
    <scope>NUCLEOTIDE SEQUENCE [LARGE SCALE GENOMIC DNA]</scope>
    <source>
        <strain evidence="5 6">ATCC 48635</strain>
    </source>
</reference>
<dbReference type="OrthoDB" id="9995210at2759"/>
<dbReference type="Gene3D" id="1.25.40.20">
    <property type="entry name" value="Ankyrin repeat-containing domain"/>
    <property type="match status" value="2"/>
</dbReference>
<gene>
    <name evidence="5" type="ORF">ACHHYP_03431</name>
</gene>
<dbReference type="Pfam" id="PF00023">
    <property type="entry name" value="Ank"/>
    <property type="match status" value="1"/>
</dbReference>
<dbReference type="Pfam" id="PF12796">
    <property type="entry name" value="Ank_2"/>
    <property type="match status" value="1"/>
</dbReference>
<dbReference type="SUPFAM" id="SSF48403">
    <property type="entry name" value="Ankyrin repeat"/>
    <property type="match status" value="1"/>
</dbReference>
<evidence type="ECO:0000256" key="1">
    <source>
        <dbReference type="ARBA" id="ARBA00022737"/>
    </source>
</evidence>
<dbReference type="STRING" id="1202772.A0A1V9ZR91"/>
<dbReference type="PROSITE" id="PS50105">
    <property type="entry name" value="SAM_DOMAIN"/>
    <property type="match status" value="1"/>
</dbReference>
<feature type="domain" description="SAM" evidence="4">
    <location>
        <begin position="184"/>
        <end position="246"/>
    </location>
</feature>
<keyword evidence="1" id="KW-0677">Repeat</keyword>
<keyword evidence="2 3" id="KW-0040">ANK repeat</keyword>
<feature type="repeat" description="ANK" evidence="3">
    <location>
        <begin position="44"/>
        <end position="76"/>
    </location>
</feature>
<feature type="repeat" description="ANK" evidence="3">
    <location>
        <begin position="110"/>
        <end position="142"/>
    </location>
</feature>
<protein>
    <recommendedName>
        <fullName evidence="4">SAM domain-containing protein</fullName>
    </recommendedName>
</protein>
<dbReference type="SMART" id="SM00248">
    <property type="entry name" value="ANK"/>
    <property type="match status" value="4"/>
</dbReference>
<dbReference type="SMART" id="SM00454">
    <property type="entry name" value="SAM"/>
    <property type="match status" value="1"/>
</dbReference>
<sequence length="285" mass="30895">MASPEASADALVAIALSNDAALLDAYLQRFCTESNDAINDRGQHDRTALMLACAWHAHHTVHLLLRRGANCNLKDPDGNTALHLAAENNAKRCLHHLLQTNVLLDEQNAWGWTALHLSAAEGALECTKALLIAGARPDIVSHVDRETPLDAALKEGHADVVALLRTWDPAWSKRRAATPGIATWTAADVAKFLRKLSLPQYEDAFHAVDGLGLMQLTDDALETAFGMVRPAHRLRLLEAIALERLNATRFPSPPSEAQVAPAPSAVLPHKLPPLTSALQPDWTAH</sequence>
<keyword evidence="6" id="KW-1185">Reference proteome</keyword>
<dbReference type="PANTHER" id="PTHR24201:SF15">
    <property type="entry name" value="ANKYRIN REPEAT DOMAIN-CONTAINING PROTEIN 66"/>
    <property type="match status" value="1"/>
</dbReference>
<dbReference type="PANTHER" id="PTHR24201">
    <property type="entry name" value="ANK_REP_REGION DOMAIN-CONTAINING PROTEIN"/>
    <property type="match status" value="1"/>
</dbReference>
<dbReference type="InterPro" id="IPR001660">
    <property type="entry name" value="SAM"/>
</dbReference>
<dbReference type="Proteomes" id="UP000243579">
    <property type="component" value="Unassembled WGS sequence"/>
</dbReference>